<name>A0AAE2SDM4_9BACT</name>
<reference evidence="1" key="1">
    <citation type="submission" date="2021-01" db="EMBL/GenBank/DDBJ databases">
        <title>Modified the classification status of verrucomicrobia.</title>
        <authorList>
            <person name="Feng X."/>
        </authorList>
    </citation>
    <scope>NUCLEOTIDE SEQUENCE</scope>
    <source>
        <strain evidence="1">5K15</strain>
    </source>
</reference>
<sequence>MNTLVYIHSHAADHLAGLGKPEPVAEFISQLERNPETVGDYRQPDPRGRMIEVKILGRQAVLFFKDPFAGLVKILEIRNVEGV</sequence>
<organism evidence="1 2">
    <name type="scientific">Oceaniferula flava</name>
    <dbReference type="NCBI Taxonomy" id="2800421"/>
    <lineage>
        <taxon>Bacteria</taxon>
        <taxon>Pseudomonadati</taxon>
        <taxon>Verrucomicrobiota</taxon>
        <taxon>Verrucomicrobiia</taxon>
        <taxon>Verrucomicrobiales</taxon>
        <taxon>Verrucomicrobiaceae</taxon>
        <taxon>Oceaniferula</taxon>
    </lineage>
</organism>
<dbReference type="AlphaFoldDB" id="A0AAE2SDM4"/>
<evidence type="ECO:0000313" key="1">
    <source>
        <dbReference type="EMBL" id="MBK1855829.1"/>
    </source>
</evidence>
<dbReference type="EMBL" id="JAENIG010000008">
    <property type="protein sequence ID" value="MBK1855829.1"/>
    <property type="molecule type" value="Genomic_DNA"/>
</dbReference>
<dbReference type="RefSeq" id="WP_309490441.1">
    <property type="nucleotide sequence ID" value="NZ_JAENIG010000008.1"/>
</dbReference>
<gene>
    <name evidence="1" type="ORF">JIN83_12725</name>
</gene>
<keyword evidence="2" id="KW-1185">Reference proteome</keyword>
<accession>A0AAE2SDM4</accession>
<evidence type="ECO:0000313" key="2">
    <source>
        <dbReference type="Proteomes" id="UP000634206"/>
    </source>
</evidence>
<protein>
    <submittedName>
        <fullName evidence="1">Uncharacterized protein</fullName>
    </submittedName>
</protein>
<dbReference type="Proteomes" id="UP000634206">
    <property type="component" value="Unassembled WGS sequence"/>
</dbReference>
<proteinExistence type="predicted"/>
<comment type="caution">
    <text evidence="1">The sequence shown here is derived from an EMBL/GenBank/DDBJ whole genome shotgun (WGS) entry which is preliminary data.</text>
</comment>